<evidence type="ECO:0000313" key="2">
    <source>
        <dbReference type="Proteomes" id="UP000029227"/>
    </source>
</evidence>
<organism evidence="1 2">
    <name type="scientific">Photobacterium aphoticum</name>
    <dbReference type="NCBI Taxonomy" id="754436"/>
    <lineage>
        <taxon>Bacteria</taxon>
        <taxon>Pseudomonadati</taxon>
        <taxon>Pseudomonadota</taxon>
        <taxon>Gammaproteobacteria</taxon>
        <taxon>Vibrionales</taxon>
        <taxon>Vibrionaceae</taxon>
        <taxon>Photobacterium</taxon>
    </lineage>
</organism>
<dbReference type="EMBL" id="BBMN01000010">
    <property type="protein sequence ID" value="GAL06304.1"/>
    <property type="molecule type" value="Genomic_DNA"/>
</dbReference>
<evidence type="ECO:0000313" key="1">
    <source>
        <dbReference type="EMBL" id="GAL06304.1"/>
    </source>
</evidence>
<gene>
    <name evidence="1" type="ORF">JCM19237_1949</name>
</gene>
<dbReference type="Proteomes" id="UP000029227">
    <property type="component" value="Unassembled WGS sequence"/>
</dbReference>
<comment type="caution">
    <text evidence="1">The sequence shown here is derived from an EMBL/GenBank/DDBJ whole genome shotgun (WGS) entry which is preliminary data.</text>
</comment>
<protein>
    <submittedName>
        <fullName evidence="1">Uncharacterized protein</fullName>
    </submittedName>
</protein>
<dbReference type="AlphaFoldDB" id="A0A090QWR3"/>
<sequence length="46" mass="5270">MPVNSEILQSSYKYKCDFHHNITVIMAMLVSENEKASPVTKAGFFY</sequence>
<name>A0A090QWR3_9GAMM</name>
<proteinExistence type="predicted"/>
<accession>A0A090QWR3</accession>
<reference evidence="1 2" key="1">
    <citation type="journal article" date="2014" name="Genome Announc.">
        <title>Draft Genome Sequences of Two Vibrionaceae Species, Vibrio ponticus C121 and Photobacterium aphoticum C119, Isolated as Coral Reef Microbiota.</title>
        <authorList>
            <person name="Al-saari N."/>
            <person name="Meirelles P.M."/>
            <person name="Mino S."/>
            <person name="Suda W."/>
            <person name="Oshima K."/>
            <person name="Hattori M."/>
            <person name="Ohkuma M."/>
            <person name="Thompson F.L."/>
            <person name="Gomez-Gil B."/>
            <person name="Sawabe T."/>
            <person name="Sawabe T."/>
        </authorList>
    </citation>
    <scope>NUCLEOTIDE SEQUENCE [LARGE SCALE GENOMIC DNA]</scope>
    <source>
        <strain evidence="1 2">JCM 19237</strain>
    </source>
</reference>